<evidence type="ECO:0000313" key="3">
    <source>
        <dbReference type="EMBL" id="GAO41650.1"/>
    </source>
</evidence>
<gene>
    <name evidence="3" type="ORF">FPE01S_01_06640</name>
</gene>
<feature type="transmembrane region" description="Helical" evidence="1">
    <location>
        <begin position="283"/>
        <end position="306"/>
    </location>
</feature>
<dbReference type="PANTHER" id="PTHR23028">
    <property type="entry name" value="ACETYLTRANSFERASE"/>
    <property type="match status" value="1"/>
</dbReference>
<keyword evidence="1" id="KW-1133">Transmembrane helix</keyword>
<dbReference type="AlphaFoldDB" id="A0A0E9MX04"/>
<keyword evidence="1" id="KW-0472">Membrane</keyword>
<protein>
    <submittedName>
        <fullName evidence="3">Putative acyltransferase</fullName>
    </submittedName>
</protein>
<keyword evidence="3" id="KW-0808">Transferase</keyword>
<keyword evidence="4" id="KW-1185">Reference proteome</keyword>
<feature type="transmembrane region" description="Helical" evidence="1">
    <location>
        <begin position="84"/>
        <end position="102"/>
    </location>
</feature>
<proteinExistence type="predicted"/>
<dbReference type="STRING" id="1220578.FPE01S_01_06640"/>
<evidence type="ECO:0000256" key="1">
    <source>
        <dbReference type="SAM" id="Phobius"/>
    </source>
</evidence>
<organism evidence="3 4">
    <name type="scientific">Flavihumibacter petaseus NBRC 106054</name>
    <dbReference type="NCBI Taxonomy" id="1220578"/>
    <lineage>
        <taxon>Bacteria</taxon>
        <taxon>Pseudomonadati</taxon>
        <taxon>Bacteroidota</taxon>
        <taxon>Chitinophagia</taxon>
        <taxon>Chitinophagales</taxon>
        <taxon>Chitinophagaceae</taxon>
        <taxon>Flavihumibacter</taxon>
    </lineage>
</organism>
<feature type="transmembrane region" description="Helical" evidence="1">
    <location>
        <begin position="201"/>
        <end position="219"/>
    </location>
</feature>
<dbReference type="InterPro" id="IPR002656">
    <property type="entry name" value="Acyl_transf_3_dom"/>
</dbReference>
<accession>A0A0E9MX04</accession>
<feature type="transmembrane region" description="Helical" evidence="1">
    <location>
        <begin position="258"/>
        <end position="277"/>
    </location>
</feature>
<reference evidence="3 4" key="1">
    <citation type="submission" date="2015-04" db="EMBL/GenBank/DDBJ databases">
        <title>Whole genome shotgun sequence of Flavihumibacter petaseus NBRC 106054.</title>
        <authorList>
            <person name="Miyazawa S."/>
            <person name="Hosoyama A."/>
            <person name="Hashimoto M."/>
            <person name="Noguchi M."/>
            <person name="Tsuchikane K."/>
            <person name="Ohji S."/>
            <person name="Yamazoe A."/>
            <person name="Ichikawa N."/>
            <person name="Kimura A."/>
            <person name="Fujita N."/>
        </authorList>
    </citation>
    <scope>NUCLEOTIDE SEQUENCE [LARGE SCALE GENOMIC DNA]</scope>
    <source>
        <strain evidence="3 4">NBRC 106054</strain>
    </source>
</reference>
<feature type="transmembrane region" description="Helical" evidence="1">
    <location>
        <begin position="114"/>
        <end position="133"/>
    </location>
</feature>
<dbReference type="EMBL" id="BBWV01000001">
    <property type="protein sequence ID" value="GAO41650.1"/>
    <property type="molecule type" value="Genomic_DNA"/>
</dbReference>
<feature type="transmembrane region" description="Helical" evidence="1">
    <location>
        <begin position="170"/>
        <end position="189"/>
    </location>
</feature>
<feature type="transmembrane region" description="Helical" evidence="1">
    <location>
        <begin position="12"/>
        <end position="35"/>
    </location>
</feature>
<dbReference type="PANTHER" id="PTHR23028:SF134">
    <property type="entry name" value="PUTATIVE (AFU_ORTHOLOGUE AFUA_4G08520)-RELATED"/>
    <property type="match status" value="1"/>
</dbReference>
<sequence>MEVVAPDYKDSFISHGFLAVDFFFCLSGFVIAYAYDKRIGSIGIGNFFRNRLIRLHPLVVLGGVIGLLGYFYDPFQLHTAPADYNIWLVFLSTILVIPYPVMADRYFNLFGLNAPAWSLFWEYVANILYALVIVRLPRKWVLVLTVISMIWLCAVSAFRGNLLGGWGGETFWDGAARLCFSFLAGVLIFRSNWMIKNRLGFPILALLLGITFFIPYGPWTKWVDPFVAIVYNPLIICLGAGAVLTPRWQKICRFSGDISYPLYMTHYAAIWLFADYLNSRHPGTIEVVIVTTVFTLLLILFSWVVLKWFDQPIRKWLSDRQRSKQVKAVATTVSN</sequence>
<evidence type="ECO:0000259" key="2">
    <source>
        <dbReference type="Pfam" id="PF01757"/>
    </source>
</evidence>
<name>A0A0E9MX04_9BACT</name>
<dbReference type="GO" id="GO:0016747">
    <property type="term" value="F:acyltransferase activity, transferring groups other than amino-acyl groups"/>
    <property type="evidence" value="ECO:0007669"/>
    <property type="project" value="InterPro"/>
</dbReference>
<feature type="transmembrane region" description="Helical" evidence="1">
    <location>
        <begin position="225"/>
        <end position="246"/>
    </location>
</feature>
<feature type="transmembrane region" description="Helical" evidence="1">
    <location>
        <begin position="140"/>
        <end position="158"/>
    </location>
</feature>
<dbReference type="Proteomes" id="UP000033121">
    <property type="component" value="Unassembled WGS sequence"/>
</dbReference>
<dbReference type="Pfam" id="PF01757">
    <property type="entry name" value="Acyl_transf_3"/>
    <property type="match status" value="1"/>
</dbReference>
<feature type="domain" description="Acyltransferase 3" evidence="2">
    <location>
        <begin position="14"/>
        <end position="304"/>
    </location>
</feature>
<feature type="transmembrane region" description="Helical" evidence="1">
    <location>
        <begin position="55"/>
        <end position="72"/>
    </location>
</feature>
<dbReference type="InterPro" id="IPR050879">
    <property type="entry name" value="Acyltransferase_3"/>
</dbReference>
<keyword evidence="1" id="KW-0812">Transmembrane</keyword>
<comment type="caution">
    <text evidence="3">The sequence shown here is derived from an EMBL/GenBank/DDBJ whole genome shotgun (WGS) entry which is preliminary data.</text>
</comment>
<keyword evidence="3" id="KW-0012">Acyltransferase</keyword>
<evidence type="ECO:0000313" key="4">
    <source>
        <dbReference type="Proteomes" id="UP000033121"/>
    </source>
</evidence>